<sequence>MTFINMAVVEAAQPLKSAHYRFPRAELLRRMLSECLTDYYLKASIGQPFEARGLLVTGKSRVGKTRELERMITEFNETKTAMPNGKPASIVQSRLSGKVTSSKDLAVKALKALGYPSMPRATENEMWERVHQQAAHLGVIGIHFDEAQHAFTESGHAANGVVLNILKKILKDMSCPMILILSGVPVLGEHIEMEERGEDRLQLRYLLKAIHFDLINFKRDREALIKLVFTYAKKANIDFQPLCDPKFFHRLGHAAGYRWGIVIELLIAALTACLVEKEKEISIKHFEQAFNEVYGMTTGFTPFTLPDFLHAFDAEKLIDQLDRKH</sequence>
<proteinExistence type="predicted"/>
<keyword evidence="3" id="KW-1185">Reference proteome</keyword>
<dbReference type="OrthoDB" id="5288220at2"/>
<feature type="domain" description="ORC1/DEAH AAA+ ATPase" evidence="1">
    <location>
        <begin position="51"/>
        <end position="185"/>
    </location>
</feature>
<dbReference type="Pfam" id="PF13401">
    <property type="entry name" value="AAA_22"/>
    <property type="match status" value="1"/>
</dbReference>
<gene>
    <name evidence="2" type="ORF">EP867_15950</name>
</gene>
<organism evidence="2 3">
    <name type="scientific">Falsigemmobacter intermedius</name>
    <dbReference type="NCBI Taxonomy" id="1553448"/>
    <lineage>
        <taxon>Bacteria</taxon>
        <taxon>Pseudomonadati</taxon>
        <taxon>Pseudomonadota</taxon>
        <taxon>Alphaproteobacteria</taxon>
        <taxon>Rhodobacterales</taxon>
        <taxon>Paracoccaceae</taxon>
        <taxon>Falsigemmobacter</taxon>
    </lineage>
</organism>
<evidence type="ECO:0000313" key="3">
    <source>
        <dbReference type="Proteomes" id="UP000287168"/>
    </source>
</evidence>
<dbReference type="Proteomes" id="UP000287168">
    <property type="component" value="Unassembled WGS sequence"/>
</dbReference>
<reference evidence="2 3" key="1">
    <citation type="journal article" date="2015" name="Int. J. Syst. Evol. Microbiol.">
        <title>Gemmobacter intermedius sp. nov., isolated from a white stork (Ciconia ciconia).</title>
        <authorList>
            <person name="Kampfer P."/>
            <person name="Jerzak L."/>
            <person name="Wilharm G."/>
            <person name="Golke J."/>
            <person name="Busse H.J."/>
            <person name="Glaeser S.P."/>
        </authorList>
    </citation>
    <scope>NUCLEOTIDE SEQUENCE [LARGE SCALE GENOMIC DNA]</scope>
    <source>
        <strain evidence="2 3">119/4</strain>
    </source>
</reference>
<dbReference type="RefSeq" id="WP_128490469.1">
    <property type="nucleotide sequence ID" value="NZ_JBHLXB010000068.1"/>
</dbReference>
<evidence type="ECO:0000259" key="1">
    <source>
        <dbReference type="Pfam" id="PF13401"/>
    </source>
</evidence>
<dbReference type="AlphaFoldDB" id="A0A451GHR2"/>
<keyword evidence="2" id="KW-0067">ATP-binding</keyword>
<dbReference type="InterPro" id="IPR027417">
    <property type="entry name" value="P-loop_NTPase"/>
</dbReference>
<dbReference type="EMBL" id="SBLC01000034">
    <property type="protein sequence ID" value="RWY38501.1"/>
    <property type="molecule type" value="Genomic_DNA"/>
</dbReference>
<dbReference type="GO" id="GO:0016887">
    <property type="term" value="F:ATP hydrolysis activity"/>
    <property type="evidence" value="ECO:0007669"/>
    <property type="project" value="InterPro"/>
</dbReference>
<name>A0A451GHR2_9RHOB</name>
<protein>
    <submittedName>
        <fullName evidence="2">ATP-binding protein</fullName>
    </submittedName>
</protein>
<evidence type="ECO:0000313" key="2">
    <source>
        <dbReference type="EMBL" id="RWY38501.1"/>
    </source>
</evidence>
<comment type="caution">
    <text evidence="2">The sequence shown here is derived from an EMBL/GenBank/DDBJ whole genome shotgun (WGS) entry which is preliminary data.</text>
</comment>
<accession>A0A451GHR2</accession>
<dbReference type="InterPro" id="IPR049945">
    <property type="entry name" value="AAA_22"/>
</dbReference>
<dbReference type="GO" id="GO:0005524">
    <property type="term" value="F:ATP binding"/>
    <property type="evidence" value="ECO:0007669"/>
    <property type="project" value="UniProtKB-KW"/>
</dbReference>
<keyword evidence="2" id="KW-0547">Nucleotide-binding</keyword>
<dbReference type="SUPFAM" id="SSF52540">
    <property type="entry name" value="P-loop containing nucleoside triphosphate hydrolases"/>
    <property type="match status" value="1"/>
</dbReference>